<organism evidence="2 3">
    <name type="scientific">Candidatus Methanofishera endochildressiae</name>
    <dbReference type="NCBI Taxonomy" id="2738884"/>
    <lineage>
        <taxon>Bacteria</taxon>
        <taxon>Pseudomonadati</taxon>
        <taxon>Pseudomonadota</taxon>
        <taxon>Gammaproteobacteria</taxon>
        <taxon>Candidatus Methanofishera</taxon>
    </lineage>
</organism>
<sequence>MRITDELQQIDIPSGSVAEEVLNFSDDPFAELGGDAVQEMIDENQLMPDQKDKSDPFDGIKIPGFDDTHSRLLEGDKQNSPKIEQPPPAYKEVIQLPRLKRKSNRK</sequence>
<proteinExistence type="predicted"/>
<feature type="compositionally biased region" description="Basic and acidic residues" evidence="1">
    <location>
        <begin position="49"/>
        <end position="79"/>
    </location>
</feature>
<reference evidence="2 3" key="1">
    <citation type="submission" date="2020-05" db="EMBL/GenBank/DDBJ databases">
        <title>Horizontal transmission and recombination maintain forever young bacterial symbiont genomes.</title>
        <authorList>
            <person name="Russell S.L."/>
            <person name="Pepper-Tunick E."/>
            <person name="Svedberg J."/>
            <person name="Byrne A."/>
            <person name="Ruelas Castillo J."/>
            <person name="Vollmers C."/>
            <person name="Beinart R.A."/>
            <person name="Corbett-Detig R."/>
        </authorList>
    </citation>
    <scope>NUCLEOTIDE SEQUENCE [LARGE SCALE GENOMIC DNA]</scope>
    <source>
        <strain evidence="2">4727-3</strain>
    </source>
</reference>
<dbReference type="EMBL" id="JACCHS010000114">
    <property type="protein sequence ID" value="NYT47275.1"/>
    <property type="molecule type" value="Genomic_DNA"/>
</dbReference>
<evidence type="ECO:0000313" key="3">
    <source>
        <dbReference type="Proteomes" id="UP000537890"/>
    </source>
</evidence>
<dbReference type="AlphaFoldDB" id="A0A7Z0SFD5"/>
<dbReference type="Proteomes" id="UP000537890">
    <property type="component" value="Unassembled WGS sequence"/>
</dbReference>
<name>A0A7Z0SFD5_9GAMM</name>
<evidence type="ECO:0000256" key="1">
    <source>
        <dbReference type="SAM" id="MobiDB-lite"/>
    </source>
</evidence>
<feature type="region of interest" description="Disordered" evidence="1">
    <location>
        <begin position="43"/>
        <end position="106"/>
    </location>
</feature>
<accession>A0A7Z0SFD5</accession>
<protein>
    <submittedName>
        <fullName evidence="2">Uncharacterized protein</fullName>
    </submittedName>
</protein>
<comment type="caution">
    <text evidence="2">The sequence shown here is derived from an EMBL/GenBank/DDBJ whole genome shotgun (WGS) entry which is preliminary data.</text>
</comment>
<evidence type="ECO:0000313" key="2">
    <source>
        <dbReference type="EMBL" id="NYT47275.1"/>
    </source>
</evidence>
<gene>
    <name evidence="2" type="ORF">H0A75_06540</name>
</gene>